<accession>A0AAD5TTU3</accession>
<evidence type="ECO:0000256" key="4">
    <source>
        <dbReference type="ARBA" id="ARBA00022525"/>
    </source>
</evidence>
<feature type="chain" id="PRO_5042086515" evidence="8">
    <location>
        <begin position="26"/>
        <end position="624"/>
    </location>
</feature>
<dbReference type="GO" id="GO:0005576">
    <property type="term" value="C:extracellular region"/>
    <property type="evidence" value="ECO:0007669"/>
    <property type="project" value="UniProtKB-SubCell"/>
</dbReference>
<dbReference type="AlphaFoldDB" id="A0AAD5TTU3"/>
<name>A0AAD5TTU3_9FUNG</name>
<dbReference type="SUPFAM" id="SSF51126">
    <property type="entry name" value="Pectin lyase-like"/>
    <property type="match status" value="2"/>
</dbReference>
<sequence>MLLAHFKARLAACVLLLGPSSFADALVNWPATTVTGSTYTCDTTAGLSLSANVTWTNSVFKNCGPLTIPANVVLTLNNVTVDGSGYKNGTDALVRVLGKIVASSSTFRYIVTNTSNTYYGGAISVSSGTFQGTSTTFTGNQAPKGGAVGVKSGGNLTCSKCSFTNNGKNDSVSDVGGALYFDSYSTFSLSDSTFSNNTVGQTYTSDGGGAIYMQSATGTGSNLTFYNNFAYEGGAIQLMSTPTTFNCTNCYFIGDGQLWHAQAHGGAVHVSSGPTFTWNGGSCIGLSAGTRGSCLFVDSNISANSSVSLYNVFMGNGSAPAGLMEQSYTGSSLYAYNLTAENFTATGAGFPQGITPGNGAVINGDGTTLIVNSNFMNLTAKYGGFASMGTSGASNVISNASLNVTNCTLESISALSGGFVYSRQYAVVNVAQTTMRYLSSTAGGALAYMDAGAIINWGDSSFSRGSISVGNPGGLVKMTNVGVPVALQSTFRCFGVSTLDGSGIVATNGGCIRNTDSYVDISGSCAVTNCTASALGGIIYLSGVATTTVRGNATLMFGNATSGGCLYNNNGNITISDSAVVGNCSASGNGGVLYNLNAANLTMSGSSALIYGSGQNGGCVYNVS</sequence>
<keyword evidence="10" id="KW-1185">Reference proteome</keyword>
<evidence type="ECO:0000313" key="9">
    <source>
        <dbReference type="EMBL" id="KAJ3184580.1"/>
    </source>
</evidence>
<dbReference type="Pfam" id="PF02415">
    <property type="entry name" value="Chlam_PMP"/>
    <property type="match status" value="2"/>
</dbReference>
<dbReference type="InterPro" id="IPR011050">
    <property type="entry name" value="Pectin_lyase_fold/virulence"/>
</dbReference>
<keyword evidence="7" id="KW-0998">Cell outer membrane</keyword>
<evidence type="ECO:0000256" key="5">
    <source>
        <dbReference type="ARBA" id="ARBA00022729"/>
    </source>
</evidence>
<evidence type="ECO:0000256" key="2">
    <source>
        <dbReference type="ARBA" id="ARBA00004442"/>
    </source>
</evidence>
<evidence type="ECO:0000256" key="7">
    <source>
        <dbReference type="ARBA" id="ARBA00023237"/>
    </source>
</evidence>
<keyword evidence="6" id="KW-0472">Membrane</keyword>
<evidence type="ECO:0000256" key="3">
    <source>
        <dbReference type="ARBA" id="ARBA00004613"/>
    </source>
</evidence>
<comment type="subcellular location">
    <subcellularLocation>
        <location evidence="1">Cell envelope</location>
    </subcellularLocation>
    <subcellularLocation>
        <location evidence="2">Cell outer membrane</location>
    </subcellularLocation>
    <subcellularLocation>
        <location evidence="3">Secreted</location>
    </subcellularLocation>
</comment>
<evidence type="ECO:0000256" key="1">
    <source>
        <dbReference type="ARBA" id="ARBA00004196"/>
    </source>
</evidence>
<evidence type="ECO:0000256" key="6">
    <source>
        <dbReference type="ARBA" id="ARBA00023136"/>
    </source>
</evidence>
<dbReference type="EMBL" id="JADGJQ010000003">
    <property type="protein sequence ID" value="KAJ3184580.1"/>
    <property type="molecule type" value="Genomic_DNA"/>
</dbReference>
<gene>
    <name evidence="9" type="ORF">HDU87_003981</name>
</gene>
<evidence type="ECO:0000313" key="10">
    <source>
        <dbReference type="Proteomes" id="UP001212152"/>
    </source>
</evidence>
<evidence type="ECO:0000256" key="8">
    <source>
        <dbReference type="SAM" id="SignalP"/>
    </source>
</evidence>
<proteinExistence type="predicted"/>
<comment type="caution">
    <text evidence="9">The sequence shown here is derived from an EMBL/GenBank/DDBJ whole genome shotgun (WGS) entry which is preliminary data.</text>
</comment>
<protein>
    <submittedName>
        <fullName evidence="9">Uncharacterized protein</fullName>
    </submittedName>
</protein>
<keyword evidence="5 8" id="KW-0732">Signal</keyword>
<keyword evidence="4" id="KW-0964">Secreted</keyword>
<feature type="signal peptide" evidence="8">
    <location>
        <begin position="1"/>
        <end position="25"/>
    </location>
</feature>
<dbReference type="Proteomes" id="UP001212152">
    <property type="component" value="Unassembled WGS sequence"/>
</dbReference>
<reference evidence="9" key="1">
    <citation type="submission" date="2020-05" db="EMBL/GenBank/DDBJ databases">
        <title>Phylogenomic resolution of chytrid fungi.</title>
        <authorList>
            <person name="Stajich J.E."/>
            <person name="Amses K."/>
            <person name="Simmons R."/>
            <person name="Seto K."/>
            <person name="Myers J."/>
            <person name="Bonds A."/>
            <person name="Quandt C.A."/>
            <person name="Barry K."/>
            <person name="Liu P."/>
            <person name="Grigoriev I."/>
            <person name="Longcore J.E."/>
            <person name="James T.Y."/>
        </authorList>
    </citation>
    <scope>NUCLEOTIDE SEQUENCE</scope>
    <source>
        <strain evidence="9">JEL0379</strain>
    </source>
</reference>
<organism evidence="9 10">
    <name type="scientific">Geranomyces variabilis</name>
    <dbReference type="NCBI Taxonomy" id="109894"/>
    <lineage>
        <taxon>Eukaryota</taxon>
        <taxon>Fungi</taxon>
        <taxon>Fungi incertae sedis</taxon>
        <taxon>Chytridiomycota</taxon>
        <taxon>Chytridiomycota incertae sedis</taxon>
        <taxon>Chytridiomycetes</taxon>
        <taxon>Spizellomycetales</taxon>
        <taxon>Powellomycetaceae</taxon>
        <taxon>Geranomyces</taxon>
    </lineage>
</organism>
<dbReference type="InterPro" id="IPR003368">
    <property type="entry name" value="POMP_repeat"/>
</dbReference>